<comment type="similarity">
    <text evidence="8">Belongs to the binding-protein-dependent transport system permease family.</text>
</comment>
<evidence type="ECO:0000256" key="8">
    <source>
        <dbReference type="RuleBase" id="RU363032"/>
    </source>
</evidence>
<feature type="domain" description="ABC transmembrane type-1" evidence="9">
    <location>
        <begin position="19"/>
        <end position="207"/>
    </location>
</feature>
<dbReference type="OrthoDB" id="9814902at2"/>
<dbReference type="SUPFAM" id="SSF161098">
    <property type="entry name" value="MetI-like"/>
    <property type="match status" value="1"/>
</dbReference>
<dbReference type="KEGG" id="goq:ACH46_10060"/>
<dbReference type="NCBIfam" id="TIGR01726">
    <property type="entry name" value="HEQRo_perm_3TM"/>
    <property type="match status" value="1"/>
</dbReference>
<sequence>MNHNIDALVDALPSIWQGIVVTLELTVGGGLLAFVLAVVLGTVVRLRSLPVRFVARVLIEFFRGTSLVVQLFWLFYVLPLLGYQLDPVLCGILALGLNYGAYGAEVVRGALDAVPRGQIEAAVALNFSTVQRLRRVVFPQAWAMMIPSLGNLLIHLLKGTAFAMFITMQDLTASIVDLQKTTGSTLFSFGIGLLIYLVLAYAVSLLINLAEARAKHRLGRGPSLREVLSFRPTTDTVRGGASA</sequence>
<dbReference type="InterPro" id="IPR000515">
    <property type="entry name" value="MetI-like"/>
</dbReference>
<evidence type="ECO:0000256" key="1">
    <source>
        <dbReference type="ARBA" id="ARBA00004651"/>
    </source>
</evidence>
<comment type="subcellular location">
    <subcellularLocation>
        <location evidence="1 8">Cell membrane</location>
        <topology evidence="1 8">Multi-pass membrane protein</topology>
    </subcellularLocation>
</comment>
<keyword evidence="7 8" id="KW-0472">Membrane</keyword>
<dbReference type="Gene3D" id="1.10.3720.10">
    <property type="entry name" value="MetI-like"/>
    <property type="match status" value="1"/>
</dbReference>
<dbReference type="PANTHER" id="PTHR30614">
    <property type="entry name" value="MEMBRANE COMPONENT OF AMINO ACID ABC TRANSPORTER"/>
    <property type="match status" value="1"/>
</dbReference>
<keyword evidence="6 8" id="KW-1133">Transmembrane helix</keyword>
<dbReference type="InterPro" id="IPR014342">
    <property type="entry name" value="Ectoine_EhuC"/>
</dbReference>
<keyword evidence="3" id="KW-1003">Cell membrane</keyword>
<evidence type="ECO:0000256" key="4">
    <source>
        <dbReference type="ARBA" id="ARBA00022692"/>
    </source>
</evidence>
<evidence type="ECO:0000256" key="7">
    <source>
        <dbReference type="ARBA" id="ARBA00023136"/>
    </source>
</evidence>
<feature type="transmembrane region" description="Helical" evidence="8">
    <location>
        <begin position="141"/>
        <end position="166"/>
    </location>
</feature>
<dbReference type="AlphaFoldDB" id="A0A0N9NH75"/>
<keyword evidence="2 8" id="KW-0813">Transport</keyword>
<dbReference type="PROSITE" id="PS50928">
    <property type="entry name" value="ABC_TM1"/>
    <property type="match status" value="1"/>
</dbReference>
<keyword evidence="11" id="KW-1185">Reference proteome</keyword>
<dbReference type="PATRIC" id="fig|1136941.3.peg.2043"/>
<dbReference type="GO" id="GO:0022857">
    <property type="term" value="F:transmembrane transporter activity"/>
    <property type="evidence" value="ECO:0007669"/>
    <property type="project" value="InterPro"/>
</dbReference>
<dbReference type="CDD" id="cd06261">
    <property type="entry name" value="TM_PBP2"/>
    <property type="match status" value="1"/>
</dbReference>
<feature type="transmembrane region" description="Helical" evidence="8">
    <location>
        <begin position="15"/>
        <end position="41"/>
    </location>
</feature>
<dbReference type="STRING" id="1136941.ACH46_10060"/>
<dbReference type="NCBIfam" id="TIGR03004">
    <property type="entry name" value="ectoine_ehuC"/>
    <property type="match status" value="1"/>
</dbReference>
<proteinExistence type="inferred from homology"/>
<protein>
    <submittedName>
        <fullName evidence="10">Amino acid ABC transporter permease</fullName>
    </submittedName>
</protein>
<dbReference type="EMBL" id="CP011853">
    <property type="protein sequence ID" value="ALG84777.1"/>
    <property type="molecule type" value="Genomic_DNA"/>
</dbReference>
<dbReference type="InterPro" id="IPR035906">
    <property type="entry name" value="MetI-like_sf"/>
</dbReference>
<keyword evidence="5" id="KW-0029">Amino-acid transport</keyword>
<dbReference type="InterPro" id="IPR010065">
    <property type="entry name" value="AA_ABC_transptr_permease_3TM"/>
</dbReference>
<evidence type="ECO:0000313" key="10">
    <source>
        <dbReference type="EMBL" id="ALG84777.1"/>
    </source>
</evidence>
<dbReference type="GO" id="GO:0006865">
    <property type="term" value="P:amino acid transport"/>
    <property type="evidence" value="ECO:0007669"/>
    <property type="project" value="UniProtKB-KW"/>
</dbReference>
<feature type="transmembrane region" description="Helical" evidence="8">
    <location>
        <begin position="186"/>
        <end position="210"/>
    </location>
</feature>
<reference evidence="10 11" key="2">
    <citation type="journal article" date="2017" name="Int. J. Syst. Evol. Microbiol.">
        <title>Gordonia phthalatica sp. nov., a di-n-butyl phthalate-degrading bacterium isolated from activated sludge.</title>
        <authorList>
            <person name="Jin D."/>
            <person name="Kong X."/>
            <person name="Jia M."/>
            <person name="Yu X."/>
            <person name="Wang X."/>
            <person name="Zhuang X."/>
            <person name="Deng Y."/>
            <person name="Bai Z."/>
        </authorList>
    </citation>
    <scope>NUCLEOTIDE SEQUENCE [LARGE SCALE GENOMIC DNA]</scope>
    <source>
        <strain evidence="10 11">QH-11</strain>
    </source>
</reference>
<evidence type="ECO:0000313" key="11">
    <source>
        <dbReference type="Proteomes" id="UP000063789"/>
    </source>
</evidence>
<feature type="transmembrane region" description="Helical" evidence="8">
    <location>
        <begin position="81"/>
        <end position="101"/>
    </location>
</feature>
<accession>A0A0N9NH75</accession>
<dbReference type="PANTHER" id="PTHR30614:SF0">
    <property type="entry name" value="L-CYSTINE TRANSPORT SYSTEM PERMEASE PROTEIN TCYL"/>
    <property type="match status" value="1"/>
</dbReference>
<name>A0A0N9NH75_9ACTN</name>
<feature type="transmembrane region" description="Helical" evidence="8">
    <location>
        <begin position="53"/>
        <end position="75"/>
    </location>
</feature>
<dbReference type="RefSeq" id="WP_062392771.1">
    <property type="nucleotide sequence ID" value="NZ_CP011853.1"/>
</dbReference>
<evidence type="ECO:0000259" key="9">
    <source>
        <dbReference type="PROSITE" id="PS50928"/>
    </source>
</evidence>
<dbReference type="Proteomes" id="UP000063789">
    <property type="component" value="Chromosome"/>
</dbReference>
<gene>
    <name evidence="10" type="ORF">ACH46_10060</name>
</gene>
<evidence type="ECO:0000256" key="3">
    <source>
        <dbReference type="ARBA" id="ARBA00022475"/>
    </source>
</evidence>
<organism evidence="10 11">
    <name type="scientific">Gordonia phthalatica</name>
    <dbReference type="NCBI Taxonomy" id="1136941"/>
    <lineage>
        <taxon>Bacteria</taxon>
        <taxon>Bacillati</taxon>
        <taxon>Actinomycetota</taxon>
        <taxon>Actinomycetes</taxon>
        <taxon>Mycobacteriales</taxon>
        <taxon>Gordoniaceae</taxon>
        <taxon>Gordonia</taxon>
    </lineage>
</organism>
<evidence type="ECO:0000256" key="6">
    <source>
        <dbReference type="ARBA" id="ARBA00022989"/>
    </source>
</evidence>
<dbReference type="GO" id="GO:0043190">
    <property type="term" value="C:ATP-binding cassette (ABC) transporter complex"/>
    <property type="evidence" value="ECO:0007669"/>
    <property type="project" value="InterPro"/>
</dbReference>
<dbReference type="InterPro" id="IPR043429">
    <property type="entry name" value="ArtM/GltK/GlnP/TcyL/YhdX-like"/>
</dbReference>
<dbReference type="Pfam" id="PF00528">
    <property type="entry name" value="BPD_transp_1"/>
    <property type="match status" value="1"/>
</dbReference>
<keyword evidence="4 8" id="KW-0812">Transmembrane</keyword>
<reference evidence="11" key="1">
    <citation type="submission" date="2015-06" db="EMBL/GenBank/DDBJ databases">
        <title>Complete genome sequence and metabolic analysis of phthalate degradation pathway in Gordonia sp. QH-11.</title>
        <authorList>
            <person name="Jin D."/>
            <person name="Kong X."/>
            <person name="Bai Z."/>
        </authorList>
    </citation>
    <scope>NUCLEOTIDE SEQUENCE [LARGE SCALE GENOMIC DNA]</scope>
    <source>
        <strain evidence="11">QH-11</strain>
    </source>
</reference>
<evidence type="ECO:0000256" key="5">
    <source>
        <dbReference type="ARBA" id="ARBA00022970"/>
    </source>
</evidence>
<evidence type="ECO:0000256" key="2">
    <source>
        <dbReference type="ARBA" id="ARBA00022448"/>
    </source>
</evidence>